<evidence type="ECO:0000313" key="3">
    <source>
        <dbReference type="EMBL" id="PXW51165.1"/>
    </source>
</evidence>
<comment type="caution">
    <text evidence="3">The sequence shown here is derived from an EMBL/GenBank/DDBJ whole genome shotgun (WGS) entry which is preliminary data.</text>
</comment>
<name>A0A2V3U2K3_9HYPH</name>
<feature type="domain" description="VIT" evidence="2">
    <location>
        <begin position="9"/>
        <end position="138"/>
    </location>
</feature>
<dbReference type="Pfam" id="PF08487">
    <property type="entry name" value="VIT"/>
    <property type="match status" value="1"/>
</dbReference>
<dbReference type="PROSITE" id="PS51468">
    <property type="entry name" value="VIT"/>
    <property type="match status" value="1"/>
</dbReference>
<dbReference type="Proteomes" id="UP000248021">
    <property type="component" value="Unassembled WGS sequence"/>
</dbReference>
<evidence type="ECO:0000313" key="4">
    <source>
        <dbReference type="Proteomes" id="UP000248021"/>
    </source>
</evidence>
<gene>
    <name evidence="3" type="ORF">C7450_12156</name>
</gene>
<organism evidence="3 4">
    <name type="scientific">Chelatococcus asaccharovorans</name>
    <dbReference type="NCBI Taxonomy" id="28210"/>
    <lineage>
        <taxon>Bacteria</taxon>
        <taxon>Pseudomonadati</taxon>
        <taxon>Pseudomonadota</taxon>
        <taxon>Alphaproteobacteria</taxon>
        <taxon>Hyphomicrobiales</taxon>
        <taxon>Chelatococcaceae</taxon>
        <taxon>Chelatococcus</taxon>
    </lineage>
</organism>
<feature type="region of interest" description="Disordered" evidence="1">
    <location>
        <begin position="473"/>
        <end position="492"/>
    </location>
</feature>
<protein>
    <submittedName>
        <fullName evidence="3">Vault protein inter-alpha-trypsin-like protein</fullName>
    </submittedName>
</protein>
<accession>A0A2V3U2K3</accession>
<reference evidence="3 4" key="1">
    <citation type="submission" date="2018-05" db="EMBL/GenBank/DDBJ databases">
        <title>Genomic Encyclopedia of Type Strains, Phase IV (KMG-IV): sequencing the most valuable type-strain genomes for metagenomic binning, comparative biology and taxonomic classification.</title>
        <authorList>
            <person name="Goeker M."/>
        </authorList>
    </citation>
    <scope>NUCLEOTIDE SEQUENCE [LARGE SCALE GENOMIC DNA]</scope>
    <source>
        <strain evidence="3 4">DSM 6462</strain>
    </source>
</reference>
<dbReference type="InterPro" id="IPR013694">
    <property type="entry name" value="VIT"/>
</dbReference>
<dbReference type="EMBL" id="QJJK01000021">
    <property type="protein sequence ID" value="PXW51165.1"/>
    <property type="molecule type" value="Genomic_DNA"/>
</dbReference>
<dbReference type="RefSeq" id="WP_110378426.1">
    <property type="nucleotide sequence ID" value="NZ_JAHBRY010000004.1"/>
</dbReference>
<evidence type="ECO:0000259" key="2">
    <source>
        <dbReference type="PROSITE" id="PS51468"/>
    </source>
</evidence>
<evidence type="ECO:0000256" key="1">
    <source>
        <dbReference type="SAM" id="MobiDB-lite"/>
    </source>
</evidence>
<dbReference type="OrthoDB" id="8434315at2"/>
<proteinExistence type="predicted"/>
<sequence length="492" mass="52564">MTEPLIDPLMPFFRPAAAPPPPLLLSRTDIHLWLTPPMARLRIHRAFDNQEGVPIEAVLTMPPALDGEVVHGVAVTIGGQTWTAHARAHRRGEGEYDGAAIDGNRAVFLEEAKHGWRVLSIAGIRPGERASIDCDSVVGLEVGEQEFLLRPGMDRDRSVTRLPDHQAPRRTDIHHPATLTIWATEELGVHMMGQDVPIGIPMPIDGAPLALHIRVPATVPRTASTQPADIAAETALHAARQISTLLANPAVVDRQAIRALAISANLLTAETSLVFIGPEGEASGVLPTMRKVALVDRPRSPVEPMVPAAPTVVPEASPPAPYPPEVPPGVPPVVPGRARFRLPRFRLPSSGGRLTSPGAPPPWNVRFSNWLRHVVRRRPKPPPLPELGARLVAAAPLVFWRQDGALALRSGDAGHLPEAVATLVREIAVVPEVSATGRALQLAPEQLAIGLLAMAASKHAGTPPGLLGYLFPDGPDTPPPPVSRLARRMGIA</sequence>
<dbReference type="AlphaFoldDB" id="A0A2V3U2K3"/>
<keyword evidence="4" id="KW-1185">Reference proteome</keyword>